<evidence type="ECO:0008006" key="4">
    <source>
        <dbReference type="Google" id="ProtNLM"/>
    </source>
</evidence>
<evidence type="ECO:0000313" key="2">
    <source>
        <dbReference type="EMBL" id="KAK5118945.1"/>
    </source>
</evidence>
<protein>
    <recommendedName>
        <fullName evidence="4">S-adenosyl-L-methionine-dependent methyltransferase</fullName>
    </recommendedName>
</protein>
<keyword evidence="1" id="KW-1133">Transmembrane helix</keyword>
<comment type="caution">
    <text evidence="2">The sequence shown here is derived from an EMBL/GenBank/DDBJ whole genome shotgun (WGS) entry which is preliminary data.</text>
</comment>
<keyword evidence="1" id="KW-0812">Transmembrane</keyword>
<dbReference type="SUPFAM" id="SSF53335">
    <property type="entry name" value="S-adenosyl-L-methionine-dependent methyltransferases"/>
    <property type="match status" value="1"/>
</dbReference>
<accession>A0AAN7YK26</accession>
<reference evidence="2" key="1">
    <citation type="submission" date="2023-08" db="EMBL/GenBank/DDBJ databases">
        <title>Black Yeasts Isolated from many extreme environments.</title>
        <authorList>
            <person name="Coleine C."/>
            <person name="Stajich J.E."/>
            <person name="Selbmann L."/>
        </authorList>
    </citation>
    <scope>NUCLEOTIDE SEQUENCE</scope>
    <source>
        <strain evidence="2">CCFEE 5401</strain>
    </source>
</reference>
<dbReference type="AlphaFoldDB" id="A0AAN7YK26"/>
<sequence length="270" mass="30059">MADAASPAPEQTPLNLLRPFLLLAYSTYYLPFVLLTLFKNGNYKPLLSFSDFKDVWFAHFWEWFGPRSREFAAPSVMPLLRNSARGVCLDIGPGSGEWLYLYARASNPSITKIYGVEPNPGFHAPLRTNASKAGLSQIYEVLGCGAEELRTKGGIQPGTIDTIVTVQCLCSIPTPERVIKELYPLLKPGGKWLVYEHVRTKFQGDFVGGWQRLVNIIWPHFFNGCDLCRPTEEWLLQAGPWDSVDLHAGKGEGKYDTVPHVIGTLTKAAA</sequence>
<gene>
    <name evidence="2" type="ORF">LTR62_000156</name>
</gene>
<organism evidence="2 3">
    <name type="scientific">Meristemomyces frigidus</name>
    <dbReference type="NCBI Taxonomy" id="1508187"/>
    <lineage>
        <taxon>Eukaryota</taxon>
        <taxon>Fungi</taxon>
        <taxon>Dikarya</taxon>
        <taxon>Ascomycota</taxon>
        <taxon>Pezizomycotina</taxon>
        <taxon>Dothideomycetes</taxon>
        <taxon>Dothideomycetidae</taxon>
        <taxon>Mycosphaerellales</taxon>
        <taxon>Teratosphaeriaceae</taxon>
        <taxon>Meristemomyces</taxon>
    </lineage>
</organism>
<dbReference type="Pfam" id="PF13489">
    <property type="entry name" value="Methyltransf_23"/>
    <property type="match status" value="1"/>
</dbReference>
<keyword evidence="1" id="KW-0472">Membrane</keyword>
<feature type="transmembrane region" description="Helical" evidence="1">
    <location>
        <begin position="20"/>
        <end position="38"/>
    </location>
</feature>
<dbReference type="EMBL" id="JAVRRL010000001">
    <property type="protein sequence ID" value="KAK5118945.1"/>
    <property type="molecule type" value="Genomic_DNA"/>
</dbReference>
<dbReference type="InterPro" id="IPR052356">
    <property type="entry name" value="Thiol_S-MT"/>
</dbReference>
<dbReference type="Proteomes" id="UP001310890">
    <property type="component" value="Unassembled WGS sequence"/>
</dbReference>
<dbReference type="PANTHER" id="PTHR45036">
    <property type="entry name" value="METHYLTRANSFERASE LIKE 7B"/>
    <property type="match status" value="1"/>
</dbReference>
<dbReference type="InterPro" id="IPR029063">
    <property type="entry name" value="SAM-dependent_MTases_sf"/>
</dbReference>
<evidence type="ECO:0000313" key="3">
    <source>
        <dbReference type="Proteomes" id="UP001310890"/>
    </source>
</evidence>
<dbReference type="PANTHER" id="PTHR45036:SF1">
    <property type="entry name" value="METHYLTRANSFERASE LIKE 7A"/>
    <property type="match status" value="1"/>
</dbReference>
<dbReference type="Gene3D" id="3.40.50.150">
    <property type="entry name" value="Vaccinia Virus protein VP39"/>
    <property type="match status" value="1"/>
</dbReference>
<dbReference type="CDD" id="cd02440">
    <property type="entry name" value="AdoMet_MTases"/>
    <property type="match status" value="1"/>
</dbReference>
<name>A0AAN7YK26_9PEZI</name>
<proteinExistence type="predicted"/>
<evidence type="ECO:0000256" key="1">
    <source>
        <dbReference type="SAM" id="Phobius"/>
    </source>
</evidence>